<evidence type="ECO:0008006" key="3">
    <source>
        <dbReference type="Google" id="ProtNLM"/>
    </source>
</evidence>
<dbReference type="InterPro" id="IPR002816">
    <property type="entry name" value="TraB/PrgY/GumN_fam"/>
</dbReference>
<organism evidence="1 2">
    <name type="scientific">Vanilla planifolia</name>
    <name type="common">Vanilla</name>
    <dbReference type="NCBI Taxonomy" id="51239"/>
    <lineage>
        <taxon>Eukaryota</taxon>
        <taxon>Viridiplantae</taxon>
        <taxon>Streptophyta</taxon>
        <taxon>Embryophyta</taxon>
        <taxon>Tracheophyta</taxon>
        <taxon>Spermatophyta</taxon>
        <taxon>Magnoliopsida</taxon>
        <taxon>Liliopsida</taxon>
        <taxon>Asparagales</taxon>
        <taxon>Orchidaceae</taxon>
        <taxon>Vanilloideae</taxon>
        <taxon>Vanilleae</taxon>
        <taxon>Vanilla</taxon>
    </lineage>
</organism>
<proteinExistence type="predicted"/>
<dbReference type="Pfam" id="PF01963">
    <property type="entry name" value="TraB_PrgY_gumN"/>
    <property type="match status" value="1"/>
</dbReference>
<dbReference type="InterPro" id="IPR046345">
    <property type="entry name" value="TraB_PrgY-like"/>
</dbReference>
<dbReference type="CDD" id="cd14726">
    <property type="entry name" value="TraB_PrgY-like"/>
    <property type="match status" value="1"/>
</dbReference>
<gene>
    <name evidence="1" type="ORF">HPP92_017620</name>
</gene>
<comment type="caution">
    <text evidence="1">The sequence shown here is derived from an EMBL/GenBank/DDBJ whole genome shotgun (WGS) entry which is preliminary data.</text>
</comment>
<name>A0A835USF1_VANPL</name>
<sequence>MLRSAHLLLSPRHSKSRLLDRLPLCRRRYFDAGTLASIAILSSFHLSSDLFPISQKKFFGLHSASFPPTMNSSNEDSSRNKLMEDLLYVSDLDFREETPSSEPCAGYGPSQHLVEALAGISEDEDAAFMPFESDEATGGLQKRVLPEELAKAVMHLECESSVEGGHCDVYLVGTAHVSQDSCTEVQAVIRYLKPQAVFLELCSSRITILTPQNLKVPTVHEMIDMWKKKKMNTFGILYSWFLAKKSLKFFQGLNFVLHLRRQPVMELGSYLVIVQSMLRCGGHGERCQHGTEQNFYITFSSKHFFLPSHEDLNKMLKDMDDVDMLTLVIQEMSKAFPTIMETVLHERDMYMSSTLLKVASEHSSIVAVVGKVYYEK</sequence>
<dbReference type="Proteomes" id="UP000636800">
    <property type="component" value="Unassembled WGS sequence"/>
</dbReference>
<evidence type="ECO:0000313" key="2">
    <source>
        <dbReference type="Proteomes" id="UP000636800"/>
    </source>
</evidence>
<accession>A0A835USF1</accession>
<keyword evidence="2" id="KW-1185">Reference proteome</keyword>
<dbReference type="AlphaFoldDB" id="A0A835USF1"/>
<dbReference type="EMBL" id="JADCNL010000008">
    <property type="protein sequence ID" value="KAG0470920.1"/>
    <property type="molecule type" value="Genomic_DNA"/>
</dbReference>
<evidence type="ECO:0000313" key="1">
    <source>
        <dbReference type="EMBL" id="KAG0470920.1"/>
    </source>
</evidence>
<dbReference type="PANTHER" id="PTHR21530">
    <property type="entry name" value="PHEROMONE SHUTDOWN PROTEIN"/>
    <property type="match status" value="1"/>
</dbReference>
<dbReference type="PANTHER" id="PTHR21530:SF7">
    <property type="entry name" value="TRAB DOMAIN-CONTAINING PROTEIN"/>
    <property type="match status" value="1"/>
</dbReference>
<dbReference type="OrthoDB" id="1923196at2759"/>
<dbReference type="GO" id="GO:0005741">
    <property type="term" value="C:mitochondrial outer membrane"/>
    <property type="evidence" value="ECO:0007669"/>
    <property type="project" value="TreeGrafter"/>
</dbReference>
<protein>
    <recommendedName>
        <fullName evidence="3">TraB domain-containing protein</fullName>
    </recommendedName>
</protein>
<reference evidence="1 2" key="1">
    <citation type="journal article" date="2020" name="Nat. Food">
        <title>A phased Vanilla planifolia genome enables genetic improvement of flavour and production.</title>
        <authorList>
            <person name="Hasing T."/>
            <person name="Tang H."/>
            <person name="Brym M."/>
            <person name="Khazi F."/>
            <person name="Huang T."/>
            <person name="Chambers A.H."/>
        </authorList>
    </citation>
    <scope>NUCLEOTIDE SEQUENCE [LARGE SCALE GENOMIC DNA]</scope>
    <source>
        <tissue evidence="1">Leaf</tissue>
    </source>
</reference>